<evidence type="ECO:0000313" key="5">
    <source>
        <dbReference type="EMBL" id="CAE0119455.1"/>
    </source>
</evidence>
<evidence type="ECO:0000259" key="4">
    <source>
        <dbReference type="SMART" id="SM01117"/>
    </source>
</evidence>
<keyword evidence="3" id="KW-0472">Membrane</keyword>
<dbReference type="InterPro" id="IPR036400">
    <property type="entry name" value="Cyt_B5-like_heme/steroid_sf"/>
</dbReference>
<proteinExistence type="inferred from homology"/>
<evidence type="ECO:0000256" key="1">
    <source>
        <dbReference type="ARBA" id="ARBA00038357"/>
    </source>
</evidence>
<dbReference type="SUPFAM" id="SSF55856">
    <property type="entry name" value="Cytochrome b5-like heme/steroid binding domain"/>
    <property type="match status" value="1"/>
</dbReference>
<dbReference type="PANTHER" id="PTHR10281:SF76">
    <property type="entry name" value="CALCUTTA CUP-RELATED"/>
    <property type="match status" value="1"/>
</dbReference>
<feature type="transmembrane region" description="Helical" evidence="3">
    <location>
        <begin position="77"/>
        <end position="96"/>
    </location>
</feature>
<dbReference type="GO" id="GO:0012505">
    <property type="term" value="C:endomembrane system"/>
    <property type="evidence" value="ECO:0007669"/>
    <property type="project" value="TreeGrafter"/>
</dbReference>
<feature type="domain" description="Cytochrome b5 heme-binding" evidence="4">
    <location>
        <begin position="128"/>
        <end position="224"/>
    </location>
</feature>
<name>A0A7S3F092_9EUKA</name>
<evidence type="ECO:0000256" key="3">
    <source>
        <dbReference type="SAM" id="Phobius"/>
    </source>
</evidence>
<dbReference type="GO" id="GO:0016020">
    <property type="term" value="C:membrane"/>
    <property type="evidence" value="ECO:0007669"/>
    <property type="project" value="TreeGrafter"/>
</dbReference>
<reference evidence="5" key="1">
    <citation type="submission" date="2021-01" db="EMBL/GenBank/DDBJ databases">
        <authorList>
            <person name="Corre E."/>
            <person name="Pelletier E."/>
            <person name="Niang G."/>
            <person name="Scheremetjew M."/>
            <person name="Finn R."/>
            <person name="Kale V."/>
            <person name="Holt S."/>
            <person name="Cochrane G."/>
            <person name="Meng A."/>
            <person name="Brown T."/>
            <person name="Cohen L."/>
        </authorList>
    </citation>
    <scope>NUCLEOTIDE SEQUENCE</scope>
    <source>
        <strain evidence="5">CCMP281</strain>
    </source>
</reference>
<dbReference type="Pfam" id="PF00173">
    <property type="entry name" value="Cyt-b5"/>
    <property type="match status" value="1"/>
</dbReference>
<dbReference type="EMBL" id="HBHX01036266">
    <property type="protein sequence ID" value="CAE0119455.1"/>
    <property type="molecule type" value="Transcribed_RNA"/>
</dbReference>
<comment type="similarity">
    <text evidence="1">Belongs to the cytochrome b5 family. MAPR subfamily.</text>
</comment>
<keyword evidence="3" id="KW-0812">Transmembrane</keyword>
<feature type="compositionally biased region" description="Basic and acidic residues" evidence="2">
    <location>
        <begin position="242"/>
        <end position="252"/>
    </location>
</feature>
<feature type="region of interest" description="Disordered" evidence="2">
    <location>
        <begin position="231"/>
        <end position="274"/>
    </location>
</feature>
<gene>
    <name evidence="5" type="ORF">HERI1096_LOCUS20154</name>
</gene>
<keyword evidence="3" id="KW-1133">Transmembrane helix</keyword>
<dbReference type="PANTHER" id="PTHR10281">
    <property type="entry name" value="MEMBRANE-ASSOCIATED PROGESTERONE RECEPTOR COMPONENT-RELATED"/>
    <property type="match status" value="1"/>
</dbReference>
<accession>A0A7S3F092</accession>
<dbReference type="InterPro" id="IPR001199">
    <property type="entry name" value="Cyt_B5-like_heme/steroid-bd"/>
</dbReference>
<organism evidence="5">
    <name type="scientific">Haptolina ericina</name>
    <dbReference type="NCBI Taxonomy" id="156174"/>
    <lineage>
        <taxon>Eukaryota</taxon>
        <taxon>Haptista</taxon>
        <taxon>Haptophyta</taxon>
        <taxon>Prymnesiophyceae</taxon>
        <taxon>Prymnesiales</taxon>
        <taxon>Prymnesiaceae</taxon>
        <taxon>Haptolina</taxon>
    </lineage>
</organism>
<evidence type="ECO:0000256" key="2">
    <source>
        <dbReference type="SAM" id="MobiDB-lite"/>
    </source>
</evidence>
<dbReference type="Gene3D" id="3.10.120.10">
    <property type="entry name" value="Cytochrome b5-like heme/steroid binding domain"/>
    <property type="match status" value="1"/>
</dbReference>
<dbReference type="InterPro" id="IPR050577">
    <property type="entry name" value="MAPR/NEUFC/NENF-like"/>
</dbReference>
<dbReference type="AlphaFoldDB" id="A0A7S3F092"/>
<dbReference type="SMART" id="SM01117">
    <property type="entry name" value="Cyt-b5"/>
    <property type="match status" value="1"/>
</dbReference>
<sequence>MAWWMRKHHCSDGARGLLSCKRATLAEPRAQSAVLSWLLDWRLPHERGCEVARDLARRPRSCQPTAHGEPQAASRSALALTAAVVVLTALVSWWLLRRWKAHKALHRELMQREETRMRAARELPRRAYTLEDLQRFDGSDDDRPIALVCNGDVFNVSDARDLYGGEGCYAALSGKDASRLLAKGILRDESAAEAADPLAKHEEATLRDWHEYFSLKYPKLGPLELRARPEELAAGASSGSAAERDGVSDAPDHANVNGRSLEAETPEWRAVGSV</sequence>
<protein>
    <recommendedName>
        <fullName evidence="4">Cytochrome b5 heme-binding domain-containing protein</fullName>
    </recommendedName>
</protein>